<accession>A0A2V1DMP6</accession>
<feature type="compositionally biased region" description="Low complexity" evidence="3">
    <location>
        <begin position="668"/>
        <end position="682"/>
    </location>
</feature>
<feature type="region of interest" description="Disordered" evidence="3">
    <location>
        <begin position="712"/>
        <end position="917"/>
    </location>
</feature>
<feature type="compositionally biased region" description="Basic residues" evidence="3">
    <location>
        <begin position="906"/>
        <end position="917"/>
    </location>
</feature>
<keyword evidence="2" id="KW-0645">Protease</keyword>
<dbReference type="InterPro" id="IPR022684">
    <property type="entry name" value="Calpain_cysteine_protease"/>
</dbReference>
<feature type="active site" evidence="1 2">
    <location>
        <position position="332"/>
    </location>
</feature>
<feature type="compositionally biased region" description="Acidic residues" evidence="3">
    <location>
        <begin position="791"/>
        <end position="807"/>
    </location>
</feature>
<feature type="compositionally biased region" description="Pro residues" evidence="3">
    <location>
        <begin position="962"/>
        <end position="986"/>
    </location>
</feature>
<dbReference type="SMART" id="SM00230">
    <property type="entry name" value="CysPc"/>
    <property type="match status" value="1"/>
</dbReference>
<evidence type="ECO:0000313" key="5">
    <source>
        <dbReference type="EMBL" id="PVH99308.1"/>
    </source>
</evidence>
<feature type="compositionally biased region" description="Basic and acidic residues" evidence="3">
    <location>
        <begin position="540"/>
        <end position="569"/>
    </location>
</feature>
<dbReference type="PRINTS" id="PR00704">
    <property type="entry name" value="CALPAIN"/>
</dbReference>
<feature type="compositionally biased region" description="Low complexity" evidence="3">
    <location>
        <begin position="824"/>
        <end position="834"/>
    </location>
</feature>
<evidence type="ECO:0000313" key="6">
    <source>
        <dbReference type="Proteomes" id="UP000244855"/>
    </source>
</evidence>
<keyword evidence="2" id="KW-0788">Thiol protease</keyword>
<dbReference type="InterPro" id="IPR001300">
    <property type="entry name" value="Peptidase_C2_calpain_cat"/>
</dbReference>
<feature type="active site" evidence="1 2">
    <location>
        <position position="133"/>
    </location>
</feature>
<feature type="compositionally biased region" description="Acidic residues" evidence="3">
    <location>
        <begin position="751"/>
        <end position="765"/>
    </location>
</feature>
<evidence type="ECO:0000259" key="4">
    <source>
        <dbReference type="PROSITE" id="PS50203"/>
    </source>
</evidence>
<dbReference type="CDD" id="cd00044">
    <property type="entry name" value="CysPc"/>
    <property type="match status" value="1"/>
</dbReference>
<organism evidence="5 6">
    <name type="scientific">Periconia macrospinosa</name>
    <dbReference type="NCBI Taxonomy" id="97972"/>
    <lineage>
        <taxon>Eukaryota</taxon>
        <taxon>Fungi</taxon>
        <taxon>Dikarya</taxon>
        <taxon>Ascomycota</taxon>
        <taxon>Pezizomycotina</taxon>
        <taxon>Dothideomycetes</taxon>
        <taxon>Pleosporomycetidae</taxon>
        <taxon>Pleosporales</taxon>
        <taxon>Massarineae</taxon>
        <taxon>Periconiaceae</taxon>
        <taxon>Periconia</taxon>
    </lineage>
</organism>
<dbReference type="PROSITE" id="PS50203">
    <property type="entry name" value="CALPAIN_CAT"/>
    <property type="match status" value="1"/>
</dbReference>
<feature type="domain" description="Calpain catalytic" evidence="4">
    <location>
        <begin position="105"/>
        <end position="394"/>
    </location>
</feature>
<feature type="region of interest" description="Disordered" evidence="3">
    <location>
        <begin position="540"/>
        <end position="691"/>
    </location>
</feature>
<keyword evidence="2" id="KW-0378">Hydrolase</keyword>
<dbReference type="OrthoDB" id="424753at2759"/>
<dbReference type="GO" id="GO:0006508">
    <property type="term" value="P:proteolysis"/>
    <property type="evidence" value="ECO:0007669"/>
    <property type="project" value="UniProtKB-KW"/>
</dbReference>
<dbReference type="InterPro" id="IPR038765">
    <property type="entry name" value="Papain-like_cys_pep_sf"/>
</dbReference>
<protein>
    <submittedName>
        <fullName evidence="5">Cysteine proteinase</fullName>
    </submittedName>
</protein>
<name>A0A2V1DMP6_9PLEO</name>
<feature type="active site" evidence="1 2">
    <location>
        <position position="307"/>
    </location>
</feature>
<gene>
    <name evidence="5" type="ORF">DM02DRAFT_564882</name>
</gene>
<evidence type="ECO:0000256" key="1">
    <source>
        <dbReference type="PIRSR" id="PIRSR622684-1"/>
    </source>
</evidence>
<evidence type="ECO:0000256" key="2">
    <source>
        <dbReference type="PROSITE-ProRule" id="PRU00239"/>
    </source>
</evidence>
<dbReference type="PANTHER" id="PTHR10183:SF425">
    <property type="entry name" value="CALPAIN-5"/>
    <property type="match status" value="1"/>
</dbReference>
<dbReference type="SUPFAM" id="SSF54001">
    <property type="entry name" value="Cysteine proteinases"/>
    <property type="match status" value="1"/>
</dbReference>
<dbReference type="Proteomes" id="UP000244855">
    <property type="component" value="Unassembled WGS sequence"/>
</dbReference>
<dbReference type="PANTHER" id="PTHR10183">
    <property type="entry name" value="CALPAIN"/>
    <property type="match status" value="1"/>
</dbReference>
<proteinExistence type="predicted"/>
<feature type="compositionally biased region" description="Low complexity" evidence="3">
    <location>
        <begin position="873"/>
        <end position="901"/>
    </location>
</feature>
<dbReference type="GO" id="GO:0004198">
    <property type="term" value="F:calcium-dependent cysteine-type endopeptidase activity"/>
    <property type="evidence" value="ECO:0007669"/>
    <property type="project" value="InterPro"/>
</dbReference>
<evidence type="ECO:0000256" key="3">
    <source>
        <dbReference type="SAM" id="MobiDB-lite"/>
    </source>
</evidence>
<dbReference type="AlphaFoldDB" id="A0A2V1DMP6"/>
<feature type="compositionally biased region" description="Low complexity" evidence="3">
    <location>
        <begin position="842"/>
        <end position="855"/>
    </location>
</feature>
<keyword evidence="6" id="KW-1185">Reference proteome</keyword>
<dbReference type="Pfam" id="PF00648">
    <property type="entry name" value="Peptidase_C2"/>
    <property type="match status" value="1"/>
</dbReference>
<dbReference type="Gene3D" id="3.90.70.10">
    <property type="entry name" value="Cysteine proteinases"/>
    <property type="match status" value="1"/>
</dbReference>
<reference evidence="5 6" key="1">
    <citation type="journal article" date="2018" name="Sci. Rep.">
        <title>Comparative genomics provides insights into the lifestyle and reveals functional heterogeneity of dark septate endophytic fungi.</title>
        <authorList>
            <person name="Knapp D.G."/>
            <person name="Nemeth J.B."/>
            <person name="Barry K."/>
            <person name="Hainaut M."/>
            <person name="Henrissat B."/>
            <person name="Johnson J."/>
            <person name="Kuo A."/>
            <person name="Lim J.H.P."/>
            <person name="Lipzen A."/>
            <person name="Nolan M."/>
            <person name="Ohm R.A."/>
            <person name="Tamas L."/>
            <person name="Grigoriev I.V."/>
            <person name="Spatafora J.W."/>
            <person name="Nagy L.G."/>
            <person name="Kovacs G.M."/>
        </authorList>
    </citation>
    <scope>NUCLEOTIDE SEQUENCE [LARGE SCALE GENOMIC DNA]</scope>
    <source>
        <strain evidence="5 6">DSE2036</strain>
    </source>
</reference>
<sequence>MNKFWDEHVNKTPSKITNIFPPSLYANLLPPKQKPGAKTGNSVLASYEAARDECRARVKRIRQECLRTNEKFTDPDFDIELDWRCKVKNYLYHTGDDKVPGSVHRVDWIFEKPSFTIDGFSGSDVKQGLNNDCWFLAALSSACSKPSLLEKICVDRDEACGVYGFVFYRDGEWISTVIDDNLYLTNEDFSGKYDPIGEKHRKYKKKYQTNSDALLFAHCENENETWAPLIEKAYAKVHGDFKSIETGFSGEGVEDITGGVNTAIMTHSVLNKDKLWEELLNVNQDFLFSATSNSGTDSERQGIALNHAYSFVKAVEEKDEKGQAHRLILIRNPWGRRYDAATGEWNGPWSDGSKEWTPYWMEKLGHKFGDDGTFWMSYEQVLNHFPNLHRTRLFNENWYMVQHWTSVDVAWVTGYLNTKFVVEIKKAGPTVFVLSQLDERYFAGLEGRFTFGLHFVLQSKNGEDRDDIIRVRGSALSGRRSVSTEIHLEPGVYEVLPKITAGMDDKKDEVYKVVTSLAKQNPQKLRQIGRNYDYAHAKVKRDLATTKEHDKEKKTTTSDEESSGEKKPESSSVDESQEEKPTTSDSSNDAEKKPASDERDDATETTPGSDEGGHVPEKEATTSNDKKDAAEENEPASNQGEEARETTTTTTSAADPRKPSPKSKKQNHSSSPSSSKHSSSSSKSKKDLAFEKELDIRAKLMKKWVKEEELYRRAKKQGANNNNNYNKKKRSTTTTTSSSDKKLLQNQQRQEEDEDDDDDDDEDEGSPQQPILPTKPPSSIHDNTTVAVAEEHDEKDDDAATSSDEDSTVLVATPNTPTTESDRSSSSSSSSSSSVLKHEGEAAAAGGREPRAAAPTITKTNKNAAPIIPRPSSPTSSESSSSESSSPDSDSSDSDSSSYAAAPPPHSHHHRHSHCCSHCSHHHRRHRHYCKHSSSHKHSSSSSKKHSCSCCSHKKNSHTTSPPSPQPPAPAPLIDPPPPPPPPPAAPSTTDVEGGQGEGERKAEVDMNAWNAVCSVGLLVFSMDEGVTVGLAR</sequence>
<feature type="compositionally biased region" description="Basic and acidic residues" evidence="3">
    <location>
        <begin position="611"/>
        <end position="630"/>
    </location>
</feature>
<dbReference type="STRING" id="97972.A0A2V1DMP6"/>
<dbReference type="EMBL" id="KZ805395">
    <property type="protein sequence ID" value="PVH99308.1"/>
    <property type="molecule type" value="Genomic_DNA"/>
</dbReference>
<feature type="region of interest" description="Disordered" evidence="3">
    <location>
        <begin position="951"/>
        <end position="1004"/>
    </location>
</feature>